<dbReference type="AlphaFoldDB" id="A0AAT9GU68"/>
<organism evidence="8">
    <name type="scientific">Sulfurisphaera javensis</name>
    <dbReference type="NCBI Taxonomy" id="2049879"/>
    <lineage>
        <taxon>Archaea</taxon>
        <taxon>Thermoproteota</taxon>
        <taxon>Thermoprotei</taxon>
        <taxon>Sulfolobales</taxon>
        <taxon>Sulfolobaceae</taxon>
        <taxon>Sulfurisphaera</taxon>
    </lineage>
</organism>
<evidence type="ECO:0000256" key="5">
    <source>
        <dbReference type="ARBA" id="ARBA00023125"/>
    </source>
</evidence>
<proteinExistence type="inferred from homology"/>
<comment type="similarity">
    <text evidence="1 6">Belongs to the histone-like Alba family.</text>
</comment>
<reference evidence="8" key="1">
    <citation type="submission" date="2024-03" db="EMBL/GenBank/DDBJ databases">
        <title>Complete genome sequence of Sulfurisphaera javensis strain KD-1.</title>
        <authorList>
            <person name="Sakai H."/>
            <person name="Nur N."/>
            <person name="Suwanto A."/>
            <person name="Kurosawa N."/>
        </authorList>
    </citation>
    <scope>NUCLEOTIDE SEQUENCE</scope>
    <source>
        <strain evidence="8">KD-1</strain>
    </source>
</reference>
<keyword evidence="3 6" id="KW-0963">Cytoplasm</keyword>
<dbReference type="InterPro" id="IPR036882">
    <property type="entry name" value="Alba-like_dom_sf"/>
</dbReference>
<dbReference type="GO" id="GO:0003690">
    <property type="term" value="F:double-stranded DNA binding"/>
    <property type="evidence" value="ECO:0007669"/>
    <property type="project" value="UniProtKB-UniRule"/>
</dbReference>
<evidence type="ECO:0000313" key="8">
    <source>
        <dbReference type="EMBL" id="BFH74349.1"/>
    </source>
</evidence>
<dbReference type="Gene3D" id="3.30.110.20">
    <property type="entry name" value="Alba-like domain"/>
    <property type="match status" value="1"/>
</dbReference>
<comment type="function">
    <text evidence="6">Binds double-stranded DNA tightly but without sequence specificity. Involved in DNA compaction.</text>
</comment>
<dbReference type="HAMAP" id="MF_01122">
    <property type="entry name" value="AlbA"/>
    <property type="match status" value="1"/>
</dbReference>
<keyword evidence="5 6" id="KW-0238">DNA-binding</keyword>
<dbReference type="InterPro" id="IPR013795">
    <property type="entry name" value="DNA/RNA-bd_Alba"/>
</dbReference>
<comment type="subcellular location">
    <subcellularLocation>
        <location evidence="6">Cytoplasm</location>
    </subcellularLocation>
    <subcellularLocation>
        <location evidence="6">Chromosome</location>
    </subcellularLocation>
</comment>
<evidence type="ECO:0000256" key="4">
    <source>
        <dbReference type="ARBA" id="ARBA00023067"/>
    </source>
</evidence>
<evidence type="ECO:0000256" key="6">
    <source>
        <dbReference type="HAMAP-Rule" id="MF_01122"/>
    </source>
</evidence>
<dbReference type="GeneID" id="92355246"/>
<sequence>MTTKKPNEILISRAKRTEDYVLDVIVMFNQGYDEVELKGVGNSIYKAVEVYNLLKDRLGDGIKLEKTDIGSEVKDRRRISYISIRLKRVY</sequence>
<evidence type="ECO:0000256" key="3">
    <source>
        <dbReference type="ARBA" id="ARBA00022490"/>
    </source>
</evidence>
<keyword evidence="2 6" id="KW-0158">Chromosome</keyword>
<dbReference type="GO" id="GO:0003723">
    <property type="term" value="F:RNA binding"/>
    <property type="evidence" value="ECO:0007669"/>
    <property type="project" value="InterPro"/>
</dbReference>
<keyword evidence="4 6" id="KW-0226">DNA condensation</keyword>
<evidence type="ECO:0000256" key="2">
    <source>
        <dbReference type="ARBA" id="ARBA00022454"/>
    </source>
</evidence>
<comment type="caution">
    <text evidence="6">Lacks conserved residue(s) required for the propagation of feature annotation.</text>
</comment>
<dbReference type="GO" id="GO:0005694">
    <property type="term" value="C:chromosome"/>
    <property type="evidence" value="ECO:0007669"/>
    <property type="project" value="UniProtKB-SubCell"/>
</dbReference>
<dbReference type="InterPro" id="IPR002775">
    <property type="entry name" value="DNA/RNA-bd_Alba-like"/>
</dbReference>
<feature type="domain" description="DNA/RNA-binding protein Alba-like" evidence="7">
    <location>
        <begin position="7"/>
        <end position="71"/>
    </location>
</feature>
<dbReference type="SUPFAM" id="SSF82704">
    <property type="entry name" value="AlbA-like"/>
    <property type="match status" value="1"/>
</dbReference>
<dbReference type="PIRSF" id="PIRSF028732">
    <property type="entry name" value="Alba"/>
    <property type="match status" value="1"/>
</dbReference>
<dbReference type="GO" id="GO:0030261">
    <property type="term" value="P:chromosome condensation"/>
    <property type="evidence" value="ECO:0007669"/>
    <property type="project" value="UniProtKB-KW"/>
</dbReference>
<protein>
    <recommendedName>
        <fullName evidence="6">DNA/RNA-binding protein Alba</fullName>
    </recommendedName>
</protein>
<gene>
    <name evidence="6" type="primary">albA</name>
    <name evidence="8" type="ORF">SJAV_22930</name>
</gene>
<evidence type="ECO:0000259" key="7">
    <source>
        <dbReference type="Pfam" id="PF01918"/>
    </source>
</evidence>
<dbReference type="EMBL" id="AP031322">
    <property type="protein sequence ID" value="BFH74349.1"/>
    <property type="molecule type" value="Genomic_DNA"/>
</dbReference>
<dbReference type="KEGG" id="sjv:SJAV_22930"/>
<dbReference type="GO" id="GO:0005737">
    <property type="term" value="C:cytoplasm"/>
    <property type="evidence" value="ECO:0007669"/>
    <property type="project" value="UniProtKB-SubCell"/>
</dbReference>
<dbReference type="Pfam" id="PF01918">
    <property type="entry name" value="Alba"/>
    <property type="match status" value="1"/>
</dbReference>
<accession>A0AAT9GU68</accession>
<name>A0AAT9GU68_9CREN</name>
<evidence type="ECO:0000256" key="1">
    <source>
        <dbReference type="ARBA" id="ARBA00008018"/>
    </source>
</evidence>
<dbReference type="RefSeq" id="WP_369609869.1">
    <property type="nucleotide sequence ID" value="NZ_AP031322.1"/>
</dbReference>